<organism evidence="2 3">
    <name type="scientific">Bowdeniella nasicola</name>
    <dbReference type="NCBI Taxonomy" id="208480"/>
    <lineage>
        <taxon>Bacteria</taxon>
        <taxon>Bacillati</taxon>
        <taxon>Actinomycetota</taxon>
        <taxon>Actinomycetes</taxon>
        <taxon>Actinomycetales</taxon>
        <taxon>Actinomycetaceae</taxon>
        <taxon>Bowdeniella</taxon>
    </lineage>
</organism>
<sequence length="225" mass="24082">MSVVTPTLRTEVKVVGVIAAFSAISIIWIWALAATGQPLMEAIITSYTVIGLAVTVLPYVFGLMVAWRIDGSLRSGQSRGDVVLSMIGAAALIIVASSLVVLIMSLTIFFGDNDARMASPSGIMVAVVTAPLITFASTSILVLIYRRWGLAVLTTLLIFAIVIANVAAVWSFNVQAIWWVGPWFATTAIGGELAEPGMAARSLAAIVWWAALGIMVWRYEPRKRA</sequence>
<reference evidence="3" key="1">
    <citation type="submission" date="2016-10" db="EMBL/GenBank/DDBJ databases">
        <authorList>
            <person name="Varghese N."/>
            <person name="Submissions S."/>
        </authorList>
    </citation>
    <scope>NUCLEOTIDE SEQUENCE [LARGE SCALE GENOMIC DNA]</scope>
    <source>
        <strain evidence="3">KPR-1</strain>
    </source>
</reference>
<feature type="transmembrane region" description="Helical" evidence="1">
    <location>
        <begin position="12"/>
        <end position="33"/>
    </location>
</feature>
<gene>
    <name evidence="2" type="ORF">SAMN02910418_02070</name>
</gene>
<feature type="transmembrane region" description="Helical" evidence="1">
    <location>
        <begin position="122"/>
        <end position="144"/>
    </location>
</feature>
<dbReference type="Proteomes" id="UP000199288">
    <property type="component" value="Unassembled WGS sequence"/>
</dbReference>
<feature type="transmembrane region" description="Helical" evidence="1">
    <location>
        <begin position="156"/>
        <end position="178"/>
    </location>
</feature>
<evidence type="ECO:0000313" key="3">
    <source>
        <dbReference type="Proteomes" id="UP000199288"/>
    </source>
</evidence>
<dbReference type="EMBL" id="FNQV01000014">
    <property type="protein sequence ID" value="SEA64780.1"/>
    <property type="molecule type" value="Genomic_DNA"/>
</dbReference>
<feature type="transmembrane region" description="Helical" evidence="1">
    <location>
        <begin position="39"/>
        <end position="61"/>
    </location>
</feature>
<accession>A0A1H4CWR6</accession>
<evidence type="ECO:0000256" key="1">
    <source>
        <dbReference type="SAM" id="Phobius"/>
    </source>
</evidence>
<evidence type="ECO:0000313" key="2">
    <source>
        <dbReference type="EMBL" id="SEA64780.1"/>
    </source>
</evidence>
<feature type="transmembrane region" description="Helical" evidence="1">
    <location>
        <begin position="198"/>
        <end position="217"/>
    </location>
</feature>
<keyword evidence="1" id="KW-0812">Transmembrane</keyword>
<proteinExistence type="predicted"/>
<keyword evidence="3" id="KW-1185">Reference proteome</keyword>
<keyword evidence="1" id="KW-0472">Membrane</keyword>
<feature type="transmembrane region" description="Helical" evidence="1">
    <location>
        <begin position="82"/>
        <end position="110"/>
    </location>
</feature>
<name>A0A1H4CWR6_9ACTO</name>
<protein>
    <submittedName>
        <fullName evidence="2">Uncharacterized protein</fullName>
    </submittedName>
</protein>
<keyword evidence="1" id="KW-1133">Transmembrane helix</keyword>
<dbReference type="AlphaFoldDB" id="A0A1H4CWR6"/>